<sequence>MVDRGRGHPLGAPVPQMKEAGLRPVFALVDANSFYASCERVFRPDLAGRPLVVLSNNDGCVVTRSAEAKKMGIKNGTPAFRLAGLIRSGALVAFSSNYELYGDLSARMMRTVAGMVPRIEPYSIDECFADLTGMPGDLAPLLVQIRARVLKWIGIPTCVSCAQTKTLAKLANHLAKTYPALGGTLDWTALAAPRREKALSLVPVGEVWGVGGRSAEALRQMGARTALEFARLPASAVRRRFGVVLARTHAELNGLPCIELESAPPPRRQIMRSRSFARPCGEFQDVAAALASHTAAACRQLRSQRLAARAVSVFFQTNVFDPKARQCFAEQSCGLSRPSADTLVLTEAAVKAARRAWREGFAWKKAGVMLSGLEPEDEAQPDLFEAQSDARSKSLMATLDRLSGRYGRDVLQTGTERASNGWAMARALKSPCYTTRLSDLPRVS</sequence>
<dbReference type="Gene3D" id="3.30.70.270">
    <property type="match status" value="1"/>
</dbReference>
<dbReference type="CDD" id="cd01700">
    <property type="entry name" value="PolY_Pol_V_umuC"/>
    <property type="match status" value="1"/>
</dbReference>
<evidence type="ECO:0000313" key="8">
    <source>
        <dbReference type="Proteomes" id="UP001165481"/>
    </source>
</evidence>
<dbReference type="Pfam" id="PF00817">
    <property type="entry name" value="IMS"/>
    <property type="match status" value="1"/>
</dbReference>
<organism evidence="7 8">
    <name type="scientific">Mesosutterella faecium</name>
    <dbReference type="NCBI Taxonomy" id="2925194"/>
    <lineage>
        <taxon>Bacteria</taxon>
        <taxon>Pseudomonadati</taxon>
        <taxon>Pseudomonadota</taxon>
        <taxon>Betaproteobacteria</taxon>
        <taxon>Burkholderiales</taxon>
        <taxon>Sutterellaceae</taxon>
        <taxon>Mesosutterella</taxon>
    </lineage>
</organism>
<evidence type="ECO:0000259" key="6">
    <source>
        <dbReference type="PROSITE" id="PS50173"/>
    </source>
</evidence>
<dbReference type="PANTHER" id="PTHR11076:SF34">
    <property type="entry name" value="PROTEIN UMUC"/>
    <property type="match status" value="1"/>
</dbReference>
<dbReference type="Gene3D" id="1.10.150.20">
    <property type="entry name" value="5' to 3' exonuclease, C-terminal subdomain"/>
    <property type="match status" value="1"/>
</dbReference>
<evidence type="ECO:0000256" key="2">
    <source>
        <dbReference type="ARBA" id="ARBA00022763"/>
    </source>
</evidence>
<keyword evidence="2" id="KW-0227">DNA damage</keyword>
<evidence type="ECO:0000256" key="5">
    <source>
        <dbReference type="ARBA" id="ARBA00023236"/>
    </source>
</evidence>
<keyword evidence="3" id="KW-0741">SOS mutagenesis</keyword>
<evidence type="ECO:0000313" key="7">
    <source>
        <dbReference type="EMBL" id="MDL2059997.1"/>
    </source>
</evidence>
<dbReference type="PANTHER" id="PTHR11076">
    <property type="entry name" value="DNA REPAIR POLYMERASE UMUC / TRANSFERASE FAMILY MEMBER"/>
    <property type="match status" value="1"/>
</dbReference>
<keyword evidence="4" id="KW-0234">DNA repair</keyword>
<dbReference type="SUPFAM" id="SSF56672">
    <property type="entry name" value="DNA/RNA polymerases"/>
    <property type="match status" value="1"/>
</dbReference>
<dbReference type="Proteomes" id="UP001165481">
    <property type="component" value="Unassembled WGS sequence"/>
</dbReference>
<dbReference type="InterPro" id="IPR043502">
    <property type="entry name" value="DNA/RNA_pol_sf"/>
</dbReference>
<proteinExistence type="inferred from homology"/>
<evidence type="ECO:0000256" key="3">
    <source>
        <dbReference type="ARBA" id="ARBA00023199"/>
    </source>
</evidence>
<dbReference type="InterPro" id="IPR050116">
    <property type="entry name" value="DNA_polymerase-Y"/>
</dbReference>
<protein>
    <submittedName>
        <fullName evidence="7">Y-family DNA polymerase</fullName>
    </submittedName>
</protein>
<gene>
    <name evidence="7" type="ORF">MUN46_008640</name>
</gene>
<feature type="domain" description="UmuC" evidence="6">
    <location>
        <begin position="26"/>
        <end position="211"/>
    </location>
</feature>
<dbReference type="EMBL" id="JAKZJU020000001">
    <property type="protein sequence ID" value="MDL2059997.1"/>
    <property type="molecule type" value="Genomic_DNA"/>
</dbReference>
<dbReference type="InterPro" id="IPR017961">
    <property type="entry name" value="DNA_pol_Y-fam_little_finger"/>
</dbReference>
<keyword evidence="8" id="KW-1185">Reference proteome</keyword>
<accession>A0ABT7INN8</accession>
<evidence type="ECO:0000256" key="4">
    <source>
        <dbReference type="ARBA" id="ARBA00023204"/>
    </source>
</evidence>
<dbReference type="Gene3D" id="3.40.1170.60">
    <property type="match status" value="1"/>
</dbReference>
<keyword evidence="5" id="KW-0742">SOS response</keyword>
<comment type="similarity">
    <text evidence="1">Belongs to the DNA polymerase type-Y family.</text>
</comment>
<reference evidence="7" key="1">
    <citation type="submission" date="2023-03" db="EMBL/GenBank/DDBJ databases">
        <title>Mesosutterella sp. nov. isolated from porcine feces.</title>
        <authorList>
            <person name="Yu S."/>
        </authorList>
    </citation>
    <scope>NUCLEOTIDE SEQUENCE</scope>
    <source>
        <strain evidence="7">AGMB02718</strain>
    </source>
</reference>
<comment type="caution">
    <text evidence="7">The sequence shown here is derived from an EMBL/GenBank/DDBJ whole genome shotgun (WGS) entry which is preliminary data.</text>
</comment>
<dbReference type="PROSITE" id="PS50173">
    <property type="entry name" value="UMUC"/>
    <property type="match status" value="1"/>
</dbReference>
<name>A0ABT7INN8_9BURK</name>
<dbReference type="RefSeq" id="WP_243376295.1">
    <property type="nucleotide sequence ID" value="NZ_JAKZJU020000001.1"/>
</dbReference>
<dbReference type="InterPro" id="IPR043128">
    <property type="entry name" value="Rev_trsase/Diguanyl_cyclase"/>
</dbReference>
<evidence type="ECO:0000256" key="1">
    <source>
        <dbReference type="ARBA" id="ARBA00010945"/>
    </source>
</evidence>
<dbReference type="Pfam" id="PF11799">
    <property type="entry name" value="IMS_C"/>
    <property type="match status" value="1"/>
</dbReference>
<dbReference type="InterPro" id="IPR001126">
    <property type="entry name" value="UmuC"/>
</dbReference>
<dbReference type="InterPro" id="IPR025188">
    <property type="entry name" value="DUF4113"/>
</dbReference>
<dbReference type="Pfam" id="PF13438">
    <property type="entry name" value="DUF4113"/>
    <property type="match status" value="1"/>
</dbReference>